<dbReference type="RefSeq" id="WP_120244554.1">
    <property type="nucleotide sequence ID" value="NZ_RAPO01000002.1"/>
</dbReference>
<keyword evidence="3" id="KW-1185">Reference proteome</keyword>
<accession>A0A419WII0</accession>
<evidence type="ECO:0000313" key="3">
    <source>
        <dbReference type="Proteomes" id="UP000283805"/>
    </source>
</evidence>
<gene>
    <name evidence="2" type="ORF">ATJ93_2117</name>
</gene>
<dbReference type="OrthoDB" id="123709at2157"/>
<dbReference type="SUPFAM" id="SSF53448">
    <property type="entry name" value="Nucleotide-diphospho-sugar transferases"/>
    <property type="match status" value="1"/>
</dbReference>
<dbReference type="InterPro" id="IPR029044">
    <property type="entry name" value="Nucleotide-diphossugar_trans"/>
</dbReference>
<feature type="region of interest" description="Disordered" evidence="1">
    <location>
        <begin position="14"/>
        <end position="36"/>
    </location>
</feature>
<feature type="region of interest" description="Disordered" evidence="1">
    <location>
        <begin position="373"/>
        <end position="422"/>
    </location>
</feature>
<name>A0A419WII0_9EURY</name>
<dbReference type="Proteomes" id="UP000283805">
    <property type="component" value="Unassembled WGS sequence"/>
</dbReference>
<organism evidence="2 3">
    <name type="scientific">Halopiger aswanensis</name>
    <dbReference type="NCBI Taxonomy" id="148449"/>
    <lineage>
        <taxon>Archaea</taxon>
        <taxon>Methanobacteriati</taxon>
        <taxon>Methanobacteriota</taxon>
        <taxon>Stenosarchaea group</taxon>
        <taxon>Halobacteria</taxon>
        <taxon>Halobacteriales</taxon>
        <taxon>Natrialbaceae</taxon>
        <taxon>Halopiger</taxon>
    </lineage>
</organism>
<dbReference type="EMBL" id="RAPO01000002">
    <property type="protein sequence ID" value="RKD95265.1"/>
    <property type="molecule type" value="Genomic_DNA"/>
</dbReference>
<protein>
    <submittedName>
        <fullName evidence="2">Glucosyl-3-phosphoglycerate synthase</fullName>
    </submittedName>
</protein>
<reference evidence="2 3" key="1">
    <citation type="submission" date="2018-09" db="EMBL/GenBank/DDBJ databases">
        <title>Genomic Encyclopedia of Archaeal and Bacterial Type Strains, Phase II (KMG-II): from individual species to whole genera.</title>
        <authorList>
            <person name="Goeker M."/>
        </authorList>
    </citation>
    <scope>NUCLEOTIDE SEQUENCE [LARGE SCALE GENOMIC DNA]</scope>
    <source>
        <strain evidence="2 3">DSM 13151</strain>
    </source>
</reference>
<feature type="compositionally biased region" description="Basic and acidic residues" evidence="1">
    <location>
        <begin position="408"/>
        <end position="422"/>
    </location>
</feature>
<dbReference type="AlphaFoldDB" id="A0A419WII0"/>
<dbReference type="Gene3D" id="3.90.550.10">
    <property type="entry name" value="Spore Coat Polysaccharide Biosynthesis Protein SpsA, Chain A"/>
    <property type="match status" value="1"/>
</dbReference>
<evidence type="ECO:0000313" key="2">
    <source>
        <dbReference type="EMBL" id="RKD95265.1"/>
    </source>
</evidence>
<feature type="compositionally biased region" description="Low complexity" evidence="1">
    <location>
        <begin position="17"/>
        <end position="36"/>
    </location>
</feature>
<sequence length="422" mass="45970">MEYVQERIATLHEFGDAGAPGSEAETGAEASTASGGTARCAFGDALEAGLRETAVVVPMTDREHENPAAERVLSELETLEPAPAAVFVPVRADADRIEPFREWLESFSLPIRVLWCNAPAVDELLDDAGLGGEFGKGRDVWLALGAAAAAGEYVVVHDADARSYEGDHVRRLLAPLTMDSSASASGSGSDSGFEFSKGYYARIEDNRLYGRLFRLFYEPLLRALATDSHAPILEYLRSFRYALAGEFAMTAALARRLRAPRAWGLEVGTLGDAFAYAGFEGTAQVDLGRHVHDHRAVAGDAGLEGMSREVAAELLRVLEEGGVEPEYGTLRERYRTAGEELIEQYRVDAEFNALEYDPAGEREQIARYAESIAPPGPDRRLPRWTEAPFEPAAVVDAARPWADTETDGESRSGRRLDSRAQD</sequence>
<proteinExistence type="predicted"/>
<comment type="caution">
    <text evidence="2">The sequence shown here is derived from an EMBL/GenBank/DDBJ whole genome shotgun (WGS) entry which is preliminary data.</text>
</comment>
<evidence type="ECO:0000256" key="1">
    <source>
        <dbReference type="SAM" id="MobiDB-lite"/>
    </source>
</evidence>